<gene>
    <name evidence="2" type="ORF">rCG_21747</name>
</gene>
<sequence length="48" mass="5250">MSLVEVTTFASPCAKPHHHPPLNEQTPDVLIPEDLQQRTAQSSVRGEG</sequence>
<evidence type="ECO:0000313" key="2">
    <source>
        <dbReference type="EMBL" id="EDM13975.1"/>
    </source>
</evidence>
<dbReference type="AlphaFoldDB" id="A6J236"/>
<evidence type="ECO:0000313" key="3">
    <source>
        <dbReference type="Proteomes" id="UP000234681"/>
    </source>
</evidence>
<name>A6J236_RAT</name>
<protein>
    <submittedName>
        <fullName evidence="2">RCG21747</fullName>
    </submittedName>
</protein>
<organism evidence="2 3">
    <name type="scientific">Rattus norvegicus</name>
    <name type="common">Rat</name>
    <dbReference type="NCBI Taxonomy" id="10116"/>
    <lineage>
        <taxon>Eukaryota</taxon>
        <taxon>Metazoa</taxon>
        <taxon>Chordata</taxon>
        <taxon>Craniata</taxon>
        <taxon>Vertebrata</taxon>
        <taxon>Euteleostomi</taxon>
        <taxon>Mammalia</taxon>
        <taxon>Eutheria</taxon>
        <taxon>Euarchontoglires</taxon>
        <taxon>Glires</taxon>
        <taxon>Rodentia</taxon>
        <taxon>Myomorpha</taxon>
        <taxon>Muroidea</taxon>
        <taxon>Muridae</taxon>
        <taxon>Murinae</taxon>
        <taxon>Rattus</taxon>
    </lineage>
</organism>
<evidence type="ECO:0000256" key="1">
    <source>
        <dbReference type="SAM" id="MobiDB-lite"/>
    </source>
</evidence>
<accession>A6J236</accession>
<feature type="region of interest" description="Disordered" evidence="1">
    <location>
        <begin position="1"/>
        <end position="32"/>
    </location>
</feature>
<proteinExistence type="predicted"/>
<dbReference type="Proteomes" id="UP000234681">
    <property type="component" value="Chromosome 12"/>
</dbReference>
<dbReference type="EMBL" id="CH473973">
    <property type="protein sequence ID" value="EDM13975.1"/>
    <property type="molecule type" value="Genomic_DNA"/>
</dbReference>
<reference evidence="2 3" key="1">
    <citation type="submission" date="2005-07" db="EMBL/GenBank/DDBJ databases">
        <authorList>
            <person name="Mural R.J."/>
            <person name="Li P.W."/>
            <person name="Adams M.D."/>
            <person name="Amanatides P.G."/>
            <person name="Baden-Tillson H."/>
            <person name="Barnstead M."/>
            <person name="Chin S.H."/>
            <person name="Dew I."/>
            <person name="Evans C.A."/>
            <person name="Ferriera S."/>
            <person name="Flanigan M."/>
            <person name="Fosler C."/>
            <person name="Glodek A."/>
            <person name="Gu Z."/>
            <person name="Holt R.A."/>
            <person name="Jennings D."/>
            <person name="Kraft C.L."/>
            <person name="Lu F."/>
            <person name="Nguyen T."/>
            <person name="Nusskern D.R."/>
            <person name="Pfannkoch C.M."/>
            <person name="Sitter C."/>
            <person name="Sutton G.G."/>
            <person name="Venter J.C."/>
            <person name="Wang Z."/>
            <person name="Woodage T."/>
            <person name="Zheng X.H."/>
            <person name="Zhong F."/>
        </authorList>
    </citation>
    <scope>NUCLEOTIDE SEQUENCE [LARGE SCALE GENOMIC DNA]</scope>
    <source>
        <strain>BN</strain>
        <strain evidence="3">Sprague-Dawley</strain>
    </source>
</reference>